<dbReference type="EC" id="4.2.3.4" evidence="1"/>
<dbReference type="EMBL" id="UGRI01000001">
    <property type="protein sequence ID" value="SUA24774.1"/>
    <property type="molecule type" value="Genomic_DNA"/>
</dbReference>
<dbReference type="AlphaFoldDB" id="A0A378W2T2"/>
<name>A0A378W2T2_NEIGO</name>
<accession>A0A378W2T2</accession>
<keyword evidence="1" id="KW-0456">Lyase</keyword>
<organism evidence="1">
    <name type="scientific">Neisseria gonorrhoeae</name>
    <dbReference type="NCBI Taxonomy" id="485"/>
    <lineage>
        <taxon>Bacteria</taxon>
        <taxon>Pseudomonadati</taxon>
        <taxon>Pseudomonadota</taxon>
        <taxon>Betaproteobacteria</taxon>
        <taxon>Neisseriales</taxon>
        <taxon>Neisseriaceae</taxon>
        <taxon>Neisseria</taxon>
    </lineage>
</organism>
<sequence length="31" mass="3619">MRFIGLNRLGEAVITEITDTDILRRTLQPYL</sequence>
<gene>
    <name evidence="1" type="primary">aroB_3</name>
    <name evidence="1" type="ORF">NCTC11421_02778</name>
</gene>
<dbReference type="GO" id="GO:0003856">
    <property type="term" value="F:3-dehydroquinate synthase activity"/>
    <property type="evidence" value="ECO:0007669"/>
    <property type="project" value="UniProtKB-EC"/>
</dbReference>
<evidence type="ECO:0000313" key="1">
    <source>
        <dbReference type="EMBL" id="SUA24774.1"/>
    </source>
</evidence>
<proteinExistence type="predicted"/>
<protein>
    <submittedName>
        <fullName evidence="1">3-dehydroquinate synthase</fullName>
        <ecNumber evidence="1">4.2.3.4</ecNumber>
    </submittedName>
</protein>
<reference evidence="1" key="1">
    <citation type="submission" date="2018-06" db="EMBL/GenBank/DDBJ databases">
        <authorList>
            <consortium name="Pathogen Informatics"/>
            <person name="Doyle S."/>
        </authorList>
    </citation>
    <scope>NUCLEOTIDE SEQUENCE [LARGE SCALE GENOMIC DNA]</scope>
    <source>
        <strain evidence="1">NCTC11421</strain>
    </source>
</reference>